<proteinExistence type="predicted"/>
<dbReference type="GO" id="GO:0006753">
    <property type="term" value="P:nucleoside phosphate metabolic process"/>
    <property type="evidence" value="ECO:0007669"/>
    <property type="project" value="TreeGrafter"/>
</dbReference>
<protein>
    <submittedName>
        <fullName evidence="4">ADP-ribose pyrophosphatase</fullName>
        <ecNumber evidence="4">3.6.1.13</ecNumber>
    </submittedName>
</protein>
<dbReference type="PANTHER" id="PTHR11839">
    <property type="entry name" value="UDP/ADP-SUGAR PYROPHOSPHATASE"/>
    <property type="match status" value="1"/>
</dbReference>
<name>A0A7Z0IJ28_9MICO</name>
<dbReference type="Gene3D" id="3.90.79.10">
    <property type="entry name" value="Nucleoside Triphosphate Pyrophosphohydrolase"/>
    <property type="match status" value="1"/>
</dbReference>
<dbReference type="PROSITE" id="PS51462">
    <property type="entry name" value="NUDIX"/>
    <property type="match status" value="1"/>
</dbReference>
<dbReference type="InterPro" id="IPR000086">
    <property type="entry name" value="NUDIX_hydrolase_dom"/>
</dbReference>
<keyword evidence="5" id="KW-1185">Reference proteome</keyword>
<accession>A0A7Z0IJ28</accession>
<gene>
    <name evidence="4" type="ORF">BJY26_003385</name>
</gene>
<dbReference type="Pfam" id="PF00293">
    <property type="entry name" value="NUDIX"/>
    <property type="match status" value="1"/>
</dbReference>
<dbReference type="AlphaFoldDB" id="A0A7Z0IJ28"/>
<keyword evidence="1 4" id="KW-0378">Hydrolase</keyword>
<feature type="domain" description="Nudix hydrolase" evidence="3">
    <location>
        <begin position="43"/>
        <end position="183"/>
    </location>
</feature>
<comment type="caution">
    <text evidence="4">The sequence shown here is derived from an EMBL/GenBank/DDBJ whole genome shotgun (WGS) entry which is preliminary data.</text>
</comment>
<evidence type="ECO:0000256" key="2">
    <source>
        <dbReference type="SAM" id="MobiDB-lite"/>
    </source>
</evidence>
<evidence type="ECO:0000256" key="1">
    <source>
        <dbReference type="ARBA" id="ARBA00022801"/>
    </source>
</evidence>
<dbReference type="InterPro" id="IPR015797">
    <property type="entry name" value="NUDIX_hydrolase-like_dom_sf"/>
</dbReference>
<dbReference type="EC" id="3.6.1.13" evidence="4"/>
<dbReference type="GO" id="GO:0047631">
    <property type="term" value="F:ADP-ribose diphosphatase activity"/>
    <property type="evidence" value="ECO:0007669"/>
    <property type="project" value="UniProtKB-EC"/>
</dbReference>
<sequence>MTDTHEDVRLHSRRTAYSGAISDMVVDSFTLPGHDAALQREYLQHPGAVGIIALDADDRVLVINQYRHPVGMRLWEVPAGLLDVDGEPPHIAAARELAEEADLEVGRLDLLVEWFSSPGISDEALRVYVARDCTPVPDADKHERTGEERDIVTGWVPLDDVVDAVLSGSAHNPTLVVASLAAAAAKRRGWTTLRPADSPWPARPLPSRDPGASDRAE</sequence>
<dbReference type="Proteomes" id="UP000539111">
    <property type="component" value="Unassembled WGS sequence"/>
</dbReference>
<evidence type="ECO:0000313" key="5">
    <source>
        <dbReference type="Proteomes" id="UP000539111"/>
    </source>
</evidence>
<dbReference type="SUPFAM" id="SSF55811">
    <property type="entry name" value="Nudix"/>
    <property type="match status" value="1"/>
</dbReference>
<evidence type="ECO:0000313" key="4">
    <source>
        <dbReference type="EMBL" id="NYI69079.1"/>
    </source>
</evidence>
<dbReference type="GO" id="GO:0005829">
    <property type="term" value="C:cytosol"/>
    <property type="evidence" value="ECO:0007669"/>
    <property type="project" value="TreeGrafter"/>
</dbReference>
<evidence type="ECO:0000259" key="3">
    <source>
        <dbReference type="PROSITE" id="PS51462"/>
    </source>
</evidence>
<organism evidence="4 5">
    <name type="scientific">Spelaeicoccus albus</name>
    <dbReference type="NCBI Taxonomy" id="1280376"/>
    <lineage>
        <taxon>Bacteria</taxon>
        <taxon>Bacillati</taxon>
        <taxon>Actinomycetota</taxon>
        <taxon>Actinomycetes</taxon>
        <taxon>Micrococcales</taxon>
        <taxon>Brevibacteriaceae</taxon>
        <taxon>Spelaeicoccus</taxon>
    </lineage>
</organism>
<reference evidence="4 5" key="1">
    <citation type="submission" date="2020-07" db="EMBL/GenBank/DDBJ databases">
        <title>Sequencing the genomes of 1000 actinobacteria strains.</title>
        <authorList>
            <person name="Klenk H.-P."/>
        </authorList>
    </citation>
    <scope>NUCLEOTIDE SEQUENCE [LARGE SCALE GENOMIC DNA]</scope>
    <source>
        <strain evidence="4 5">DSM 26341</strain>
    </source>
</reference>
<dbReference type="GO" id="GO:0019693">
    <property type="term" value="P:ribose phosphate metabolic process"/>
    <property type="evidence" value="ECO:0007669"/>
    <property type="project" value="TreeGrafter"/>
</dbReference>
<feature type="region of interest" description="Disordered" evidence="2">
    <location>
        <begin position="191"/>
        <end position="217"/>
    </location>
</feature>
<dbReference type="EMBL" id="JACBZP010000001">
    <property type="protein sequence ID" value="NYI69079.1"/>
    <property type="molecule type" value="Genomic_DNA"/>
</dbReference>
<dbReference type="RefSeq" id="WP_179429352.1">
    <property type="nucleotide sequence ID" value="NZ_JACBZP010000001.1"/>
</dbReference>
<dbReference type="PANTHER" id="PTHR11839:SF31">
    <property type="entry name" value="ADP-RIBOSE PYROPHOSPHATASE"/>
    <property type="match status" value="1"/>
</dbReference>